<accession>A0A2S7ENB7</accession>
<dbReference type="OrthoDB" id="6008701at2"/>
<dbReference type="InterPro" id="IPR025240">
    <property type="entry name" value="DUF4189"/>
</dbReference>
<feature type="domain" description="DUF4189" evidence="1">
    <location>
        <begin position="58"/>
        <end position="154"/>
    </location>
</feature>
<keyword evidence="3" id="KW-1185">Reference proteome</keyword>
<reference evidence="3" key="1">
    <citation type="submission" date="2016-08" db="EMBL/GenBank/DDBJ databases">
        <authorList>
            <person name="Merda D."/>
            <person name="Briand M."/>
            <person name="Taghouti G."/>
            <person name="Carrere S."/>
            <person name="Gouzy J."/>
            <person name="Portier P."/>
            <person name="Jacques M.-A."/>
            <person name="Fischer-Le Saux M."/>
        </authorList>
    </citation>
    <scope>NUCLEOTIDE SEQUENCE [LARGE SCALE GENOMIC DNA]</scope>
    <source>
        <strain evidence="3">CFBP1156</strain>
    </source>
</reference>
<organism evidence="2 3">
    <name type="scientific">Xanthomonas hyacinthi</name>
    <dbReference type="NCBI Taxonomy" id="56455"/>
    <lineage>
        <taxon>Bacteria</taxon>
        <taxon>Pseudomonadati</taxon>
        <taxon>Pseudomonadota</taxon>
        <taxon>Gammaproteobacteria</taxon>
        <taxon>Lysobacterales</taxon>
        <taxon>Lysobacteraceae</taxon>
        <taxon>Xanthomonas</taxon>
    </lineage>
</organism>
<comment type="caution">
    <text evidence="2">The sequence shown here is derived from an EMBL/GenBank/DDBJ whole genome shotgun (WGS) entry which is preliminary data.</text>
</comment>
<dbReference type="RefSeq" id="WP_104559055.1">
    <property type="nucleotide sequence ID" value="NZ_CP043476.1"/>
</dbReference>
<evidence type="ECO:0000313" key="3">
    <source>
        <dbReference type="Proteomes" id="UP000238261"/>
    </source>
</evidence>
<sequence length="164" mass="17505">MINKISYIIFAISAYFFSSNIFGQTRCAVGTPAGSAHCIPDDEGSAPPRATGEWIKTWGAVVNSVKVNEGWSSVGKFSEEDARNDALNKCYSSGANDCSVQATYFNQCLAIVVPIGGGSGNSSTGKDEAIASKRALDDCKKRVGLQCSVLFAECTNPFFKKYSD</sequence>
<evidence type="ECO:0000259" key="1">
    <source>
        <dbReference type="Pfam" id="PF13827"/>
    </source>
</evidence>
<proteinExistence type="predicted"/>
<gene>
    <name evidence="2" type="ORF">XhyaCFBP1156_20965</name>
</gene>
<name>A0A2S7ENB7_9XANT</name>
<dbReference type="Pfam" id="PF13827">
    <property type="entry name" value="DUF4189"/>
    <property type="match status" value="1"/>
</dbReference>
<dbReference type="Proteomes" id="UP000238261">
    <property type="component" value="Unassembled WGS sequence"/>
</dbReference>
<evidence type="ECO:0000313" key="2">
    <source>
        <dbReference type="EMBL" id="PPU92698.1"/>
    </source>
</evidence>
<protein>
    <recommendedName>
        <fullName evidence="1">DUF4189 domain-containing protein</fullName>
    </recommendedName>
</protein>
<dbReference type="AlphaFoldDB" id="A0A2S7ENB7"/>
<dbReference type="EMBL" id="MDEG01000053">
    <property type="protein sequence ID" value="PPU92698.1"/>
    <property type="molecule type" value="Genomic_DNA"/>
</dbReference>